<dbReference type="AlphaFoldDB" id="A0A915KDC5"/>
<keyword evidence="1" id="KW-0472">Membrane</keyword>
<dbReference type="WBParaSite" id="nRc.2.0.1.t36798-RA">
    <property type="protein sequence ID" value="nRc.2.0.1.t36798-RA"/>
    <property type="gene ID" value="nRc.2.0.1.g36798"/>
</dbReference>
<dbReference type="Proteomes" id="UP000887565">
    <property type="component" value="Unplaced"/>
</dbReference>
<keyword evidence="2" id="KW-1185">Reference proteome</keyword>
<organism evidence="2 3">
    <name type="scientific">Romanomermis culicivorax</name>
    <name type="common">Nematode worm</name>
    <dbReference type="NCBI Taxonomy" id="13658"/>
    <lineage>
        <taxon>Eukaryota</taxon>
        <taxon>Metazoa</taxon>
        <taxon>Ecdysozoa</taxon>
        <taxon>Nematoda</taxon>
        <taxon>Enoplea</taxon>
        <taxon>Dorylaimia</taxon>
        <taxon>Mermithida</taxon>
        <taxon>Mermithoidea</taxon>
        <taxon>Mermithidae</taxon>
        <taxon>Romanomermis</taxon>
    </lineage>
</organism>
<evidence type="ECO:0000313" key="2">
    <source>
        <dbReference type="Proteomes" id="UP000887565"/>
    </source>
</evidence>
<protein>
    <submittedName>
        <fullName evidence="3">Uncharacterized protein</fullName>
    </submittedName>
</protein>
<sequence>MGVGAVGGCDMAVGGIEVVDGVAGSTSIGGGGGSRALKTSFSSTVGWCIIAAFMLTASAAGGLSLLAFFAVAIISRV</sequence>
<keyword evidence="1" id="KW-0812">Transmembrane</keyword>
<evidence type="ECO:0000256" key="1">
    <source>
        <dbReference type="SAM" id="Phobius"/>
    </source>
</evidence>
<feature type="transmembrane region" description="Helical" evidence="1">
    <location>
        <begin position="44"/>
        <end position="74"/>
    </location>
</feature>
<proteinExistence type="predicted"/>
<accession>A0A915KDC5</accession>
<evidence type="ECO:0000313" key="3">
    <source>
        <dbReference type="WBParaSite" id="nRc.2.0.1.t36798-RA"/>
    </source>
</evidence>
<keyword evidence="1" id="KW-1133">Transmembrane helix</keyword>
<reference evidence="3" key="1">
    <citation type="submission" date="2022-11" db="UniProtKB">
        <authorList>
            <consortium name="WormBaseParasite"/>
        </authorList>
    </citation>
    <scope>IDENTIFICATION</scope>
</reference>
<name>A0A915KDC5_ROMCU</name>